<dbReference type="EMBL" id="QRBB01000002">
    <property type="protein sequence ID" value="RDS75975.1"/>
    <property type="molecule type" value="Genomic_DNA"/>
</dbReference>
<dbReference type="AlphaFoldDB" id="A0A395LH67"/>
<gene>
    <name evidence="2" type="ORF">DL238_14995</name>
</gene>
<accession>A0A395LH67</accession>
<organism evidence="2 3">
    <name type="scientific">Alteriqipengyuania lutimaris</name>
    <dbReference type="NCBI Taxonomy" id="1538146"/>
    <lineage>
        <taxon>Bacteria</taxon>
        <taxon>Pseudomonadati</taxon>
        <taxon>Pseudomonadota</taxon>
        <taxon>Alphaproteobacteria</taxon>
        <taxon>Sphingomonadales</taxon>
        <taxon>Erythrobacteraceae</taxon>
        <taxon>Alteriqipengyuania</taxon>
    </lineage>
</organism>
<dbReference type="Proteomes" id="UP000254101">
    <property type="component" value="Unassembled WGS sequence"/>
</dbReference>
<protein>
    <submittedName>
        <fullName evidence="2">Uncharacterized protein</fullName>
    </submittedName>
</protein>
<keyword evidence="3" id="KW-1185">Reference proteome</keyword>
<sequence>MDGDYRARHPRRAAEESAFRKDRRQRRRAAADRDPHFDAGTPETAQKARSVQQGALARMFELGHVSADELAWSQEIRAVAEKLARDVTIGTFSLETRVDQSRSGQGASLEALGAVRAEIAYTSWRKDLSEAQLVLAMIVQDVSWRTAAGRFHVGPVRAKKLLLDALQAWPRHCREARENISEADLVAAQAGLF</sequence>
<evidence type="ECO:0000313" key="3">
    <source>
        <dbReference type="Proteomes" id="UP000254101"/>
    </source>
</evidence>
<feature type="region of interest" description="Disordered" evidence="1">
    <location>
        <begin position="1"/>
        <end position="47"/>
    </location>
</feature>
<evidence type="ECO:0000256" key="1">
    <source>
        <dbReference type="SAM" id="MobiDB-lite"/>
    </source>
</evidence>
<comment type="caution">
    <text evidence="2">The sequence shown here is derived from an EMBL/GenBank/DDBJ whole genome shotgun (WGS) entry which is preliminary data.</text>
</comment>
<feature type="compositionally biased region" description="Basic and acidic residues" evidence="1">
    <location>
        <begin position="1"/>
        <end position="20"/>
    </location>
</feature>
<proteinExistence type="predicted"/>
<name>A0A395LH67_9SPHN</name>
<reference evidence="2 3" key="1">
    <citation type="submission" date="2018-07" db="EMBL/GenBank/DDBJ databases">
        <title>Erythrobacter nanhaiensis sp. nov., a novel member of the genus Erythrobacter isolated from the South China Sea.</title>
        <authorList>
            <person name="Chen X."/>
            <person name="Liu J."/>
        </authorList>
    </citation>
    <scope>NUCLEOTIDE SEQUENCE [LARGE SCALE GENOMIC DNA]</scope>
    <source>
        <strain evidence="2 3">S-5</strain>
    </source>
</reference>
<dbReference type="OrthoDB" id="7563477at2"/>
<evidence type="ECO:0000313" key="2">
    <source>
        <dbReference type="EMBL" id="RDS75975.1"/>
    </source>
</evidence>